<dbReference type="GeneID" id="93537580"/>
<accession>E6KAW7</accession>
<dbReference type="AlphaFoldDB" id="E6KAW7"/>
<dbReference type="Proteomes" id="UP000003112">
    <property type="component" value="Unassembled WGS sequence"/>
</dbReference>
<evidence type="ECO:0000313" key="1">
    <source>
        <dbReference type="EMBL" id="EFU29255.1"/>
    </source>
</evidence>
<dbReference type="EMBL" id="AEPD01000051">
    <property type="protein sequence ID" value="EFU29255.1"/>
    <property type="molecule type" value="Genomic_DNA"/>
</dbReference>
<organism evidence="1 2">
    <name type="scientific">Segatella buccae ATCC 33574</name>
    <dbReference type="NCBI Taxonomy" id="873513"/>
    <lineage>
        <taxon>Bacteria</taxon>
        <taxon>Pseudomonadati</taxon>
        <taxon>Bacteroidota</taxon>
        <taxon>Bacteroidia</taxon>
        <taxon>Bacteroidales</taxon>
        <taxon>Prevotellaceae</taxon>
        <taxon>Segatella</taxon>
    </lineage>
</organism>
<protein>
    <submittedName>
        <fullName evidence="1">Uncharacterized protein</fullName>
    </submittedName>
</protein>
<comment type="caution">
    <text evidence="1">The sequence shown here is derived from an EMBL/GenBank/DDBJ whole genome shotgun (WGS) entry which is preliminary data.</text>
</comment>
<gene>
    <name evidence="1" type="ORF">HMPREF6485_2754</name>
</gene>
<evidence type="ECO:0000313" key="2">
    <source>
        <dbReference type="Proteomes" id="UP000003112"/>
    </source>
</evidence>
<reference evidence="1 2" key="1">
    <citation type="submission" date="2010-10" db="EMBL/GenBank/DDBJ databases">
        <authorList>
            <person name="Muzny D."/>
            <person name="Qin X."/>
            <person name="Deng J."/>
            <person name="Jiang H."/>
            <person name="Liu Y."/>
            <person name="Qu J."/>
            <person name="Song X.-Z."/>
            <person name="Zhang L."/>
            <person name="Thornton R."/>
            <person name="Coyle M."/>
            <person name="Francisco L."/>
            <person name="Jackson L."/>
            <person name="Javaid M."/>
            <person name="Korchina V."/>
            <person name="Kovar C."/>
            <person name="Mata R."/>
            <person name="Mathew T."/>
            <person name="Ngo R."/>
            <person name="Nguyen L."/>
            <person name="Nguyen N."/>
            <person name="Okwuonu G."/>
            <person name="Ongeri F."/>
            <person name="Pham C."/>
            <person name="Simmons D."/>
            <person name="Wilczek-Boney K."/>
            <person name="Hale W."/>
            <person name="Jakkamsetti A."/>
            <person name="Pham P."/>
            <person name="Ruth R."/>
            <person name="San Lucas F."/>
            <person name="Warren J."/>
            <person name="Zhang J."/>
            <person name="Zhao Z."/>
            <person name="Zhou C."/>
            <person name="Zhu D."/>
            <person name="Lee S."/>
            <person name="Bess C."/>
            <person name="Blankenburg K."/>
            <person name="Forbes L."/>
            <person name="Fu Q."/>
            <person name="Gubbala S."/>
            <person name="Hirani K."/>
            <person name="Jayaseelan J.C."/>
            <person name="Lara F."/>
            <person name="Munidasa M."/>
            <person name="Palculict T."/>
            <person name="Patil S."/>
            <person name="Pu L.-L."/>
            <person name="Saada N."/>
            <person name="Tang L."/>
            <person name="Weissenberger G."/>
            <person name="Zhu Y."/>
            <person name="Hemphill L."/>
            <person name="Shang Y."/>
            <person name="Youmans B."/>
            <person name="Ayvaz T."/>
            <person name="Ross M."/>
            <person name="Santibanez J."/>
            <person name="Aqrawi P."/>
            <person name="Gross S."/>
            <person name="Joshi V."/>
            <person name="Fowler G."/>
            <person name="Nazareth L."/>
            <person name="Reid J."/>
            <person name="Worley K."/>
            <person name="Petrosino J."/>
            <person name="Highlander S."/>
            <person name="Gibbs R."/>
        </authorList>
    </citation>
    <scope>NUCLEOTIDE SEQUENCE [LARGE SCALE GENOMIC DNA]</scope>
    <source>
        <strain evidence="1 2">ATCC 33574</strain>
    </source>
</reference>
<name>E6KAW7_9BACT</name>
<dbReference type="RefSeq" id="WP_004346928.1">
    <property type="nucleotide sequence ID" value="NZ_GL586311.1"/>
</dbReference>
<proteinExistence type="predicted"/>
<dbReference type="STRING" id="873513.HMPREF6485_2754"/>
<dbReference type="HOGENOM" id="CLU_3294203_0_0_10"/>
<keyword evidence="2" id="KW-1185">Reference proteome</keyword>
<sequence>MAKQRKCFLANFAEKSQILAIIKEKDWSTKAELTERAVAP</sequence>